<dbReference type="EMBL" id="JASBNA010000002">
    <property type="protein sequence ID" value="KAK7694797.1"/>
    <property type="molecule type" value="Genomic_DNA"/>
</dbReference>
<reference evidence="2 3" key="1">
    <citation type="submission" date="2022-09" db="EMBL/GenBank/DDBJ databases">
        <authorList>
            <person name="Palmer J.M."/>
        </authorList>
    </citation>
    <scope>NUCLEOTIDE SEQUENCE [LARGE SCALE GENOMIC DNA]</scope>
    <source>
        <strain evidence="2 3">DSM 7382</strain>
    </source>
</reference>
<dbReference type="Proteomes" id="UP001385951">
    <property type="component" value="Unassembled WGS sequence"/>
</dbReference>
<feature type="compositionally biased region" description="Basic residues" evidence="1">
    <location>
        <begin position="10"/>
        <end position="24"/>
    </location>
</feature>
<sequence>MASSPPKPSRQPRKSRAQKRKTHDSRRNWQERVDAWHQVDAADWGSPYDSGFNPSIAQVRVYEHQSRVDRLRDVVPFWRDGVAAAEAGEETGKWEEFYKKLDEQPTVDDNNWPTAMDDPWGWTVDPKKDGEDPWATPAKDAWNAPTPTWGWGEPPAEPEHPQPAGGWGDLCPLLSPTPSLKPISQPKSNHFENSDAWSKQSRNKHQQKNGGVNPRKLRSFVDKLVRDDHASPERKELLHQFCVLPTEEKVKKIQEVANFLRSHV</sequence>
<dbReference type="AlphaFoldDB" id="A0AAW0GX07"/>
<feature type="region of interest" description="Disordered" evidence="1">
    <location>
        <begin position="105"/>
        <end position="219"/>
    </location>
</feature>
<name>A0AAW0GX07_9APHY</name>
<keyword evidence="3" id="KW-1185">Reference proteome</keyword>
<evidence type="ECO:0000256" key="1">
    <source>
        <dbReference type="SAM" id="MobiDB-lite"/>
    </source>
</evidence>
<comment type="caution">
    <text evidence="2">The sequence shown here is derived from an EMBL/GenBank/DDBJ whole genome shotgun (WGS) entry which is preliminary data.</text>
</comment>
<accession>A0AAW0GX07</accession>
<evidence type="ECO:0000313" key="2">
    <source>
        <dbReference type="EMBL" id="KAK7694797.1"/>
    </source>
</evidence>
<feature type="region of interest" description="Disordered" evidence="1">
    <location>
        <begin position="1"/>
        <end position="32"/>
    </location>
</feature>
<proteinExistence type="predicted"/>
<protein>
    <submittedName>
        <fullName evidence="2">Uncharacterized protein</fullName>
    </submittedName>
</protein>
<gene>
    <name evidence="2" type="ORF">QCA50_001985</name>
</gene>
<organism evidence="2 3">
    <name type="scientific">Cerrena zonata</name>
    <dbReference type="NCBI Taxonomy" id="2478898"/>
    <lineage>
        <taxon>Eukaryota</taxon>
        <taxon>Fungi</taxon>
        <taxon>Dikarya</taxon>
        <taxon>Basidiomycota</taxon>
        <taxon>Agaricomycotina</taxon>
        <taxon>Agaricomycetes</taxon>
        <taxon>Polyporales</taxon>
        <taxon>Cerrenaceae</taxon>
        <taxon>Cerrena</taxon>
    </lineage>
</organism>
<evidence type="ECO:0000313" key="3">
    <source>
        <dbReference type="Proteomes" id="UP001385951"/>
    </source>
</evidence>